<dbReference type="Pfam" id="PF13837">
    <property type="entry name" value="Myb_DNA-bind_4"/>
    <property type="match status" value="1"/>
</dbReference>
<organism evidence="3 4">
    <name type="scientific">Glomus cerebriforme</name>
    <dbReference type="NCBI Taxonomy" id="658196"/>
    <lineage>
        <taxon>Eukaryota</taxon>
        <taxon>Fungi</taxon>
        <taxon>Fungi incertae sedis</taxon>
        <taxon>Mucoromycota</taxon>
        <taxon>Glomeromycotina</taxon>
        <taxon>Glomeromycetes</taxon>
        <taxon>Glomerales</taxon>
        <taxon>Glomeraceae</taxon>
        <taxon>Glomus</taxon>
    </lineage>
</organism>
<feature type="compositionally biased region" description="Gly residues" evidence="1">
    <location>
        <begin position="119"/>
        <end position="133"/>
    </location>
</feature>
<keyword evidence="4" id="KW-1185">Reference proteome</keyword>
<dbReference type="InterPro" id="IPR044822">
    <property type="entry name" value="Myb_DNA-bind_4"/>
</dbReference>
<dbReference type="InterPro" id="IPR001005">
    <property type="entry name" value="SANT/Myb"/>
</dbReference>
<dbReference type="PROSITE" id="PS50090">
    <property type="entry name" value="MYB_LIKE"/>
    <property type="match status" value="1"/>
</dbReference>
<protein>
    <recommendedName>
        <fullName evidence="2">Myb-like domain-containing protein</fullName>
    </recommendedName>
</protein>
<dbReference type="AlphaFoldDB" id="A0A397SFA4"/>
<name>A0A397SFA4_9GLOM</name>
<evidence type="ECO:0000259" key="2">
    <source>
        <dbReference type="PROSITE" id="PS50090"/>
    </source>
</evidence>
<evidence type="ECO:0000256" key="1">
    <source>
        <dbReference type="SAM" id="MobiDB-lite"/>
    </source>
</evidence>
<dbReference type="Proteomes" id="UP000265703">
    <property type="component" value="Unassembled WGS sequence"/>
</dbReference>
<accession>A0A397SFA4</accession>
<feature type="region of interest" description="Disordered" evidence="1">
    <location>
        <begin position="109"/>
        <end position="161"/>
    </location>
</feature>
<evidence type="ECO:0000313" key="4">
    <source>
        <dbReference type="Proteomes" id="UP000265703"/>
    </source>
</evidence>
<dbReference type="EMBL" id="QKYT01000844">
    <property type="protein sequence ID" value="RIA81114.1"/>
    <property type="molecule type" value="Genomic_DNA"/>
</dbReference>
<evidence type="ECO:0000313" key="3">
    <source>
        <dbReference type="EMBL" id="RIA81114.1"/>
    </source>
</evidence>
<sequence>MVWTIAETNALINKRRQTNQARNNYWNNLAACVNRTCNSNYTGDQCRRKFNRLVSEYNDMELYAANDRRGARRHAGRIYFADFHTRFWEKPDKNAVAITQRRRDVYAQVKLTRGRGRDGGVGGEGGDSGGSGGGDDRDGDSEGGGGGDRNGDGGNESVGHE</sequence>
<proteinExistence type="predicted"/>
<feature type="compositionally biased region" description="Gly residues" evidence="1">
    <location>
        <begin position="142"/>
        <end position="161"/>
    </location>
</feature>
<gene>
    <name evidence="3" type="ORF">C1645_837497</name>
</gene>
<comment type="caution">
    <text evidence="3">The sequence shown here is derived from an EMBL/GenBank/DDBJ whole genome shotgun (WGS) entry which is preliminary data.</text>
</comment>
<dbReference type="OrthoDB" id="2390501at2759"/>
<feature type="domain" description="Myb-like" evidence="2">
    <location>
        <begin position="1"/>
        <end position="54"/>
    </location>
</feature>
<reference evidence="3 4" key="1">
    <citation type="submission" date="2018-06" db="EMBL/GenBank/DDBJ databases">
        <title>Comparative genomics reveals the genomic features of Rhizophagus irregularis, R. cerebriforme, R. diaphanum and Gigaspora rosea, and their symbiotic lifestyle signature.</title>
        <authorList>
            <person name="Morin E."/>
            <person name="San Clemente H."/>
            <person name="Chen E.C.H."/>
            <person name="De La Providencia I."/>
            <person name="Hainaut M."/>
            <person name="Kuo A."/>
            <person name="Kohler A."/>
            <person name="Murat C."/>
            <person name="Tang N."/>
            <person name="Roy S."/>
            <person name="Loubradou J."/>
            <person name="Henrissat B."/>
            <person name="Grigoriev I.V."/>
            <person name="Corradi N."/>
            <person name="Roux C."/>
            <person name="Martin F.M."/>
        </authorList>
    </citation>
    <scope>NUCLEOTIDE SEQUENCE [LARGE SCALE GENOMIC DNA]</scope>
    <source>
        <strain evidence="3 4">DAOM 227022</strain>
    </source>
</reference>